<evidence type="ECO:0000256" key="2">
    <source>
        <dbReference type="ARBA" id="ARBA00009937"/>
    </source>
</evidence>
<gene>
    <name evidence="5" type="ORF">O6P43_010898</name>
</gene>
<keyword evidence="6" id="KW-1185">Reference proteome</keyword>
<feature type="region of interest" description="Disordered" evidence="4">
    <location>
        <begin position="1"/>
        <end position="32"/>
    </location>
</feature>
<dbReference type="InterPro" id="IPR031425">
    <property type="entry name" value="NPR1/NH1-interacting"/>
</dbReference>
<keyword evidence="3" id="KW-0539">Nucleus</keyword>
<sequence length="127" mass="15079">MDLESRKKRKLWHDNGKNHIEEEEEEEEEDEETKMEKFFALIRNIREIRHGLIENRNVEKKKTINAEAEDHKQVMGIWKPSFQLEDFSDTKEANVIMFINGGGNGDDNKEEDMKMEKFLLLLQSRGV</sequence>
<dbReference type="AlphaFoldDB" id="A0AAD7Q1F9"/>
<comment type="subcellular location">
    <subcellularLocation>
        <location evidence="1">Nucleus</location>
    </subcellularLocation>
</comment>
<evidence type="ECO:0000256" key="1">
    <source>
        <dbReference type="ARBA" id="ARBA00004123"/>
    </source>
</evidence>
<comment type="similarity">
    <text evidence="2">Belongs to the NPR1-interactor family.</text>
</comment>
<comment type="caution">
    <text evidence="5">The sequence shown here is derived from an EMBL/GenBank/DDBJ whole genome shotgun (WGS) entry which is preliminary data.</text>
</comment>
<feature type="compositionally biased region" description="Acidic residues" evidence="4">
    <location>
        <begin position="21"/>
        <end position="32"/>
    </location>
</feature>
<dbReference type="Proteomes" id="UP001163823">
    <property type="component" value="Chromosome 4"/>
</dbReference>
<feature type="compositionally biased region" description="Basic residues" evidence="4">
    <location>
        <begin position="1"/>
        <end position="11"/>
    </location>
</feature>
<evidence type="ECO:0000313" key="5">
    <source>
        <dbReference type="EMBL" id="KAJ7973112.1"/>
    </source>
</evidence>
<dbReference type="GO" id="GO:0010112">
    <property type="term" value="P:regulation of systemic acquired resistance"/>
    <property type="evidence" value="ECO:0007669"/>
    <property type="project" value="InterPro"/>
</dbReference>
<dbReference type="PANTHER" id="PTHR33669:SF14">
    <property type="entry name" value="NRR REPRESSOR HOMOLOG 3"/>
    <property type="match status" value="1"/>
</dbReference>
<evidence type="ECO:0000313" key="6">
    <source>
        <dbReference type="Proteomes" id="UP001163823"/>
    </source>
</evidence>
<evidence type="ECO:0000256" key="4">
    <source>
        <dbReference type="SAM" id="MobiDB-lite"/>
    </source>
</evidence>
<organism evidence="5 6">
    <name type="scientific">Quillaja saponaria</name>
    <name type="common">Soap bark tree</name>
    <dbReference type="NCBI Taxonomy" id="32244"/>
    <lineage>
        <taxon>Eukaryota</taxon>
        <taxon>Viridiplantae</taxon>
        <taxon>Streptophyta</taxon>
        <taxon>Embryophyta</taxon>
        <taxon>Tracheophyta</taxon>
        <taxon>Spermatophyta</taxon>
        <taxon>Magnoliopsida</taxon>
        <taxon>eudicotyledons</taxon>
        <taxon>Gunneridae</taxon>
        <taxon>Pentapetalae</taxon>
        <taxon>rosids</taxon>
        <taxon>fabids</taxon>
        <taxon>Fabales</taxon>
        <taxon>Quillajaceae</taxon>
        <taxon>Quillaja</taxon>
    </lineage>
</organism>
<dbReference type="KEGG" id="qsa:O6P43_010898"/>
<evidence type="ECO:0000256" key="3">
    <source>
        <dbReference type="ARBA" id="ARBA00023242"/>
    </source>
</evidence>
<dbReference type="PANTHER" id="PTHR33669">
    <property type="entry name" value="PROTEIN NEGATIVE REGULATOR OF RESISTANCE"/>
    <property type="match status" value="1"/>
</dbReference>
<protein>
    <submittedName>
        <fullName evidence="5">Protein NIM1-INTERACTING 3-like</fullName>
    </submittedName>
</protein>
<dbReference type="GO" id="GO:0005634">
    <property type="term" value="C:nucleus"/>
    <property type="evidence" value="ECO:0007669"/>
    <property type="project" value="UniProtKB-SubCell"/>
</dbReference>
<proteinExistence type="inferred from homology"/>
<dbReference type="Pfam" id="PF15699">
    <property type="entry name" value="NPR1_interact"/>
    <property type="match status" value="1"/>
</dbReference>
<dbReference type="EMBL" id="JARAOO010000004">
    <property type="protein sequence ID" value="KAJ7973112.1"/>
    <property type="molecule type" value="Genomic_DNA"/>
</dbReference>
<reference evidence="5" key="1">
    <citation type="journal article" date="2023" name="Science">
        <title>Elucidation of the pathway for biosynthesis of saponin adjuvants from the soapbark tree.</title>
        <authorList>
            <person name="Reed J."/>
            <person name="Orme A."/>
            <person name="El-Demerdash A."/>
            <person name="Owen C."/>
            <person name="Martin L.B.B."/>
            <person name="Misra R.C."/>
            <person name="Kikuchi S."/>
            <person name="Rejzek M."/>
            <person name="Martin A.C."/>
            <person name="Harkess A."/>
            <person name="Leebens-Mack J."/>
            <person name="Louveau T."/>
            <person name="Stephenson M.J."/>
            <person name="Osbourn A."/>
        </authorList>
    </citation>
    <scope>NUCLEOTIDE SEQUENCE</scope>
    <source>
        <strain evidence="5">S10</strain>
    </source>
</reference>
<accession>A0AAD7Q1F9</accession>
<name>A0AAD7Q1F9_QUISA</name>